<dbReference type="Proteomes" id="UP000076420">
    <property type="component" value="Unassembled WGS sequence"/>
</dbReference>
<comment type="subcellular location">
    <subcellularLocation>
        <location evidence="1">Nucleus</location>
    </subcellularLocation>
</comment>
<dbReference type="PANTHER" id="PTHR19303:SF74">
    <property type="entry name" value="POGO TRANSPOSABLE ELEMENT WITH KRAB DOMAIN"/>
    <property type="match status" value="1"/>
</dbReference>
<feature type="region of interest" description="Disordered" evidence="4">
    <location>
        <begin position="671"/>
        <end position="695"/>
    </location>
</feature>
<evidence type="ECO:0000256" key="3">
    <source>
        <dbReference type="ARBA" id="ARBA00023242"/>
    </source>
</evidence>
<evidence type="ECO:0000259" key="5">
    <source>
        <dbReference type="PROSITE" id="PS51253"/>
    </source>
</evidence>
<keyword evidence="3" id="KW-0539">Nucleus</keyword>
<dbReference type="VEuPathDB" id="VectorBase:BGLAX_045483"/>
<feature type="compositionally biased region" description="Low complexity" evidence="4">
    <location>
        <begin position="522"/>
        <end position="531"/>
    </location>
</feature>
<sequence>MASKSVRKQHEPEVINAALEEIKAKRMTIRQASSTFGVPTTTLYDKLSGRRPIVSSKNLLTKVEEEKLAKWLVTMAENGFGKTNDEVCETARAMITSRQPGLSEDVPRPTRQWLYLFFKRHPELTTRSPMSLGKERAIISSHNIEVWFRNLKESIDKIDPTIFSDPKRIYNADESGFAFDAKARKVVACKGAKHVYNVTANTKTQVTVLACTNAAGQYTPPLLIYPYKRIPRTNLLQDFPEAILQVSSNGWITAAIFFTWMKEIFIPFTKDLPKPILLLVDCHTSHTPLLETSILCSENQIILYCLLPHASHVIQPLDQAFYGAMKSAWADAIKEHRDISGEGINLESFAGVLKPVWKKVATQEIAASSFRAAGIYPLNAEKIINSSKLFPSRVYRPSPAAETTQSTYVASQKSPIIHQEIKIPPLKEITTSNLASVGIDQPESPIPLESSISVILPKTSLSTLPLGSTTPVTLSQSSTSTTPLEICTSVARPVSYTGTLDFSTSIGLPESSTFTPPPQSNSSCLIEPSSSGSSSQVASEISPLFNLNVQQIKALKEHVYFIYDETTKNDLTMFFSRITNPQNQISLDDDIKFKKFHDLTLSLIQAFQLGQIERQQSRAFITQDDILKIPSFKGKGKGKGKKSNPRITPTIPSMLSGEEFQNVLKRKIDEKDQEEKDKLVKQMKNEEKKRKAEEVKEQRRILKEQQQAEKKKRQDDLALKKMLAQQMKKLQSKKSQDSDNEEEVWGAAMEAELEAADEEEELANCTFNIEEKNDSCPGCNKKEGDSL</sequence>
<feature type="compositionally biased region" description="Basic residues" evidence="4">
    <location>
        <begin position="634"/>
        <end position="644"/>
    </location>
</feature>
<evidence type="ECO:0000313" key="6">
    <source>
        <dbReference type="EnsemblMetazoa" id="BGLB035588-PA"/>
    </source>
</evidence>
<organism evidence="6 7">
    <name type="scientific">Biomphalaria glabrata</name>
    <name type="common">Bloodfluke planorb</name>
    <name type="synonym">Freshwater snail</name>
    <dbReference type="NCBI Taxonomy" id="6526"/>
    <lineage>
        <taxon>Eukaryota</taxon>
        <taxon>Metazoa</taxon>
        <taxon>Spiralia</taxon>
        <taxon>Lophotrochozoa</taxon>
        <taxon>Mollusca</taxon>
        <taxon>Gastropoda</taxon>
        <taxon>Heterobranchia</taxon>
        <taxon>Euthyneura</taxon>
        <taxon>Panpulmonata</taxon>
        <taxon>Hygrophila</taxon>
        <taxon>Lymnaeoidea</taxon>
        <taxon>Planorbidae</taxon>
        <taxon>Biomphalaria</taxon>
    </lineage>
</organism>
<dbReference type="PANTHER" id="PTHR19303">
    <property type="entry name" value="TRANSPOSON"/>
    <property type="match status" value="1"/>
</dbReference>
<dbReference type="InterPro" id="IPR050863">
    <property type="entry name" value="CenT-Element_Derived"/>
</dbReference>
<dbReference type="Pfam" id="PF03221">
    <property type="entry name" value="HTH_Tnp_Tc5"/>
    <property type="match status" value="1"/>
</dbReference>
<name>A0A2C9LW81_BIOGL</name>
<protein>
    <recommendedName>
        <fullName evidence="5">HTH CENPB-type domain-containing protein</fullName>
    </recommendedName>
</protein>
<dbReference type="Pfam" id="PF03184">
    <property type="entry name" value="DDE_1"/>
    <property type="match status" value="1"/>
</dbReference>
<dbReference type="Gene3D" id="1.10.10.60">
    <property type="entry name" value="Homeodomain-like"/>
    <property type="match status" value="1"/>
</dbReference>
<feature type="region of interest" description="Disordered" evidence="4">
    <location>
        <begin position="632"/>
        <end position="655"/>
    </location>
</feature>
<accession>A0A2C9LW81</accession>
<dbReference type="GO" id="GO:0005634">
    <property type="term" value="C:nucleus"/>
    <property type="evidence" value="ECO:0007669"/>
    <property type="project" value="UniProtKB-SubCell"/>
</dbReference>
<feature type="compositionally biased region" description="Acidic residues" evidence="4">
    <location>
        <begin position="751"/>
        <end position="760"/>
    </location>
</feature>
<feature type="region of interest" description="Disordered" evidence="4">
    <location>
        <begin position="726"/>
        <end position="760"/>
    </location>
</feature>
<dbReference type="AlphaFoldDB" id="A0A2C9LW81"/>
<dbReference type="PROSITE" id="PS51253">
    <property type="entry name" value="HTH_CENPB"/>
    <property type="match status" value="1"/>
</dbReference>
<dbReference type="InterPro" id="IPR006600">
    <property type="entry name" value="HTH_CenpB_DNA-bd_dom"/>
</dbReference>
<feature type="domain" description="HTH CENPB-type" evidence="5">
    <location>
        <begin position="52"/>
        <end position="127"/>
    </location>
</feature>
<dbReference type="SUPFAM" id="SSF46689">
    <property type="entry name" value="Homeodomain-like"/>
    <property type="match status" value="1"/>
</dbReference>
<dbReference type="VEuPathDB" id="VectorBase:BGLB035588"/>
<evidence type="ECO:0000256" key="4">
    <source>
        <dbReference type="SAM" id="MobiDB-lite"/>
    </source>
</evidence>
<dbReference type="InterPro" id="IPR004875">
    <property type="entry name" value="DDE_SF_endonuclease_dom"/>
</dbReference>
<feature type="region of interest" description="Disordered" evidence="4">
    <location>
        <begin position="509"/>
        <end position="531"/>
    </location>
</feature>
<evidence type="ECO:0000313" key="7">
    <source>
        <dbReference type="Proteomes" id="UP000076420"/>
    </source>
</evidence>
<dbReference type="InterPro" id="IPR009057">
    <property type="entry name" value="Homeodomain-like_sf"/>
</dbReference>
<dbReference type="GO" id="GO:0003677">
    <property type="term" value="F:DNA binding"/>
    <property type="evidence" value="ECO:0007669"/>
    <property type="project" value="UniProtKB-KW"/>
</dbReference>
<proteinExistence type="predicted"/>
<keyword evidence="2" id="KW-0238">DNA-binding</keyword>
<reference evidence="6" key="1">
    <citation type="submission" date="2020-05" db="UniProtKB">
        <authorList>
            <consortium name="EnsemblMetazoa"/>
        </authorList>
    </citation>
    <scope>IDENTIFICATION</scope>
    <source>
        <strain evidence="6">BB02</strain>
    </source>
</reference>
<dbReference type="EnsemblMetazoa" id="BGLB035588-RA">
    <property type="protein sequence ID" value="BGLB035588-PA"/>
    <property type="gene ID" value="BGLB035588"/>
</dbReference>
<evidence type="ECO:0000256" key="2">
    <source>
        <dbReference type="ARBA" id="ARBA00023125"/>
    </source>
</evidence>
<dbReference type="InterPro" id="IPR007889">
    <property type="entry name" value="HTH_Psq"/>
</dbReference>
<evidence type="ECO:0000256" key="1">
    <source>
        <dbReference type="ARBA" id="ARBA00004123"/>
    </source>
</evidence>
<dbReference type="Pfam" id="PF05225">
    <property type="entry name" value="HTH_psq"/>
    <property type="match status" value="1"/>
</dbReference>
<gene>
    <name evidence="6" type="primary">106055072</name>
</gene>
<dbReference type="KEGG" id="bgt:106055072"/>